<comment type="subcellular location">
    <subcellularLocation>
        <location evidence="1">Membrane</location>
    </subcellularLocation>
</comment>
<dbReference type="EMBL" id="CP015756">
    <property type="protein sequence ID" value="APC40543.1"/>
    <property type="molecule type" value="Genomic_DNA"/>
</dbReference>
<dbReference type="InterPro" id="IPR036291">
    <property type="entry name" value="NAD(P)-bd_dom_sf"/>
</dbReference>
<dbReference type="InterPro" id="IPR001509">
    <property type="entry name" value="Epimerase_deHydtase"/>
</dbReference>
<keyword evidence="5" id="KW-1185">Reference proteome</keyword>
<dbReference type="RefSeq" id="WP_071612834.1">
    <property type="nucleotide sequence ID" value="NZ_CP015756.1"/>
</dbReference>
<evidence type="ECO:0000259" key="3">
    <source>
        <dbReference type="Pfam" id="PF01370"/>
    </source>
</evidence>
<dbReference type="OrthoDB" id="9798632at2"/>
<dbReference type="GO" id="GO:0016020">
    <property type="term" value="C:membrane"/>
    <property type="evidence" value="ECO:0007669"/>
    <property type="project" value="UniProtKB-SubCell"/>
</dbReference>
<dbReference type="SUPFAM" id="SSF51735">
    <property type="entry name" value="NAD(P)-binding Rossmann-fold domains"/>
    <property type="match status" value="1"/>
</dbReference>
<dbReference type="AlphaFoldDB" id="A0A1J0GGZ0"/>
<evidence type="ECO:0000313" key="4">
    <source>
        <dbReference type="EMBL" id="APC40543.1"/>
    </source>
</evidence>
<dbReference type="Gene3D" id="3.40.50.720">
    <property type="entry name" value="NAD(P)-binding Rossmann-like Domain"/>
    <property type="match status" value="1"/>
</dbReference>
<reference evidence="5" key="1">
    <citation type="journal article" date="2016" name="Front. Microbiol.">
        <title>Complete Genome Sequence of Clostridium estertheticum DSM 8809, a Microbe Identified in Spoiled Vacuum Packed Beef.</title>
        <authorList>
            <person name="Yu Z."/>
            <person name="Gunn L."/>
            <person name="Brennan E."/>
            <person name="Reid R."/>
            <person name="Wall P.G."/>
            <person name="Gaora O.P."/>
            <person name="Hurley D."/>
            <person name="Bolton D."/>
            <person name="Fanning S."/>
        </authorList>
    </citation>
    <scope>NUCLEOTIDE SEQUENCE [LARGE SCALE GENOMIC DNA]</scope>
    <source>
        <strain evidence="5">DSM 8809</strain>
    </source>
</reference>
<protein>
    <submittedName>
        <fullName evidence="4">Oxidoreductase</fullName>
    </submittedName>
</protein>
<evidence type="ECO:0000256" key="1">
    <source>
        <dbReference type="ARBA" id="ARBA00004370"/>
    </source>
</evidence>
<keyword evidence="2" id="KW-0472">Membrane</keyword>
<sequence length="221" mass="24632">MEKKTALVVGATGLVGGNLVNMLLEAPEYEMVIVWVRKSTGINNKKLEEKIINFELLDTYKLEDTVNHIFCCLGTTIKKAKSKEVFKKVDLEYIVSLAMKAKENDVSQFLVISAMGSDVKSAVFYNKVKGQMENELSNLGLRGLKIFRPSLLLGDRTEFRFGEKAAEVVSKCIPFIFNGALKKYKPVYGNTVAKAMYKVAIEEKSGIEAFNSEVIQIKGTI</sequence>
<proteinExistence type="predicted"/>
<gene>
    <name evidence="4" type="ORF">A7L45_10915</name>
</gene>
<dbReference type="PANTHER" id="PTHR14097:SF7">
    <property type="entry name" value="OXIDOREDUCTASE HTATIP2"/>
    <property type="match status" value="1"/>
</dbReference>
<feature type="domain" description="NAD-dependent epimerase/dehydratase" evidence="3">
    <location>
        <begin position="6"/>
        <end position="114"/>
    </location>
</feature>
<dbReference type="KEGG" id="ceu:A7L45_10915"/>
<dbReference type="Pfam" id="PF01370">
    <property type="entry name" value="Epimerase"/>
    <property type="match status" value="1"/>
</dbReference>
<evidence type="ECO:0000256" key="2">
    <source>
        <dbReference type="ARBA" id="ARBA00023136"/>
    </source>
</evidence>
<dbReference type="Proteomes" id="UP000182569">
    <property type="component" value="Chromosome"/>
</dbReference>
<dbReference type="PANTHER" id="PTHR14097">
    <property type="entry name" value="OXIDOREDUCTASE HTATIP2"/>
    <property type="match status" value="1"/>
</dbReference>
<name>A0A1J0GGZ0_9CLOT</name>
<dbReference type="STRING" id="1552.A7L45_10915"/>
<evidence type="ECO:0000313" key="5">
    <source>
        <dbReference type="Proteomes" id="UP000182569"/>
    </source>
</evidence>
<organism evidence="4 5">
    <name type="scientific">Clostridium estertheticum subsp. estertheticum</name>
    <dbReference type="NCBI Taxonomy" id="1552"/>
    <lineage>
        <taxon>Bacteria</taxon>
        <taxon>Bacillati</taxon>
        <taxon>Bacillota</taxon>
        <taxon>Clostridia</taxon>
        <taxon>Eubacteriales</taxon>
        <taxon>Clostridiaceae</taxon>
        <taxon>Clostridium</taxon>
    </lineage>
</organism>
<accession>A0A1J0GGZ0</accession>